<dbReference type="RefSeq" id="WP_013559494.1">
    <property type="nucleotide sequence ID" value="NC_014960.1"/>
</dbReference>
<reference evidence="4 5" key="1">
    <citation type="submission" date="2010-12" db="EMBL/GenBank/DDBJ databases">
        <title>Whole genome sequence of Anaerolinea thermophila UNI-1.</title>
        <authorList>
            <person name="Narita-Yamada S."/>
            <person name="Kishi E."/>
            <person name="Watanabe Y."/>
            <person name="Takasaki K."/>
            <person name="Ankai A."/>
            <person name="Oguchi A."/>
            <person name="Fukui S."/>
            <person name="Takahashi M."/>
            <person name="Yashiro I."/>
            <person name="Hosoyama A."/>
            <person name="Sekiguchi Y."/>
            <person name="Hanada S."/>
            <person name="Fujita N."/>
        </authorList>
    </citation>
    <scope>NUCLEOTIDE SEQUENCE [LARGE SCALE GENOMIC DNA]</scope>
    <source>
        <strain evidence="5">DSM 14523 / JCM 11388 / NBRC 100420 / UNI-1</strain>
    </source>
</reference>
<dbReference type="EMBL" id="AP012029">
    <property type="protein sequence ID" value="BAJ63104.1"/>
    <property type="molecule type" value="Genomic_DNA"/>
</dbReference>
<evidence type="ECO:0000313" key="4">
    <source>
        <dbReference type="EMBL" id="BAJ63104.1"/>
    </source>
</evidence>
<feature type="signal peptide" evidence="3">
    <location>
        <begin position="1"/>
        <end position="23"/>
    </location>
</feature>
<feature type="coiled-coil region" evidence="1">
    <location>
        <begin position="58"/>
        <end position="95"/>
    </location>
</feature>
<feature type="region of interest" description="Disordered" evidence="2">
    <location>
        <begin position="27"/>
        <end position="49"/>
    </location>
</feature>
<feature type="region of interest" description="Disordered" evidence="2">
    <location>
        <begin position="179"/>
        <end position="204"/>
    </location>
</feature>
<accession>E8N3U0</accession>
<organism evidence="4 5">
    <name type="scientific">Anaerolinea thermophila (strain DSM 14523 / JCM 11388 / NBRC 100420 / UNI-1)</name>
    <dbReference type="NCBI Taxonomy" id="926569"/>
    <lineage>
        <taxon>Bacteria</taxon>
        <taxon>Bacillati</taxon>
        <taxon>Chloroflexota</taxon>
        <taxon>Anaerolineae</taxon>
        <taxon>Anaerolineales</taxon>
        <taxon>Anaerolineaceae</taxon>
        <taxon>Anaerolinea</taxon>
    </lineage>
</organism>
<evidence type="ECO:0000256" key="2">
    <source>
        <dbReference type="SAM" id="MobiDB-lite"/>
    </source>
</evidence>
<dbReference type="Proteomes" id="UP000008922">
    <property type="component" value="Chromosome"/>
</dbReference>
<keyword evidence="1" id="KW-0175">Coiled coil</keyword>
<evidence type="ECO:0000256" key="1">
    <source>
        <dbReference type="SAM" id="Coils"/>
    </source>
</evidence>
<name>E8N3U0_ANATU</name>
<dbReference type="HOGENOM" id="CLU_1500554_0_0_0"/>
<evidence type="ECO:0008006" key="6">
    <source>
        <dbReference type="Google" id="ProtNLM"/>
    </source>
</evidence>
<dbReference type="AlphaFoldDB" id="E8N3U0"/>
<sequence length="204" mass="22889">MKHKMMKWLSVLVVLVMALGSIAAAPSPVDASGIPAQEVPPSDEAGMVQRPPRPEVLEQAYQRLQKTLEAQKERLQRAEQQIPNWESKIAELKQKGLDTSALEKALANFKDSLMKARQSHEEAARILAQHPGFDENGKVVDPKQAAQTVRDAGKAIRVTHRIMENAMWEMLRAFREFRRDNRPNPGEPRPPKPPVEDTTAPVQP</sequence>
<protein>
    <recommendedName>
        <fullName evidence="6">DUF5667 domain-containing protein</fullName>
    </recommendedName>
</protein>
<evidence type="ECO:0000256" key="3">
    <source>
        <dbReference type="SAM" id="SignalP"/>
    </source>
</evidence>
<dbReference type="STRING" id="926569.ANT_10700"/>
<proteinExistence type="predicted"/>
<keyword evidence="3" id="KW-0732">Signal</keyword>
<feature type="chain" id="PRO_5003225455" description="DUF5667 domain-containing protein" evidence="3">
    <location>
        <begin position="24"/>
        <end position="204"/>
    </location>
</feature>
<keyword evidence="5" id="KW-1185">Reference proteome</keyword>
<evidence type="ECO:0000313" key="5">
    <source>
        <dbReference type="Proteomes" id="UP000008922"/>
    </source>
</evidence>
<gene>
    <name evidence="4" type="ordered locus">ANT_10700</name>
</gene>
<dbReference type="KEGG" id="atm:ANT_10700"/>
<dbReference type="InParanoid" id="E8N3U0"/>